<dbReference type="InterPro" id="IPR013249">
    <property type="entry name" value="RNA_pol_sigma70_r4_t2"/>
</dbReference>
<evidence type="ECO:0000256" key="4">
    <source>
        <dbReference type="ARBA" id="ARBA00023163"/>
    </source>
</evidence>
<comment type="similarity">
    <text evidence="1">Belongs to the sigma-70 factor family. ECF subfamily.</text>
</comment>
<dbReference type="EMBL" id="QZEY01000011">
    <property type="protein sequence ID" value="RJL27197.1"/>
    <property type="molecule type" value="Genomic_DNA"/>
</dbReference>
<dbReference type="RefSeq" id="WP_119929098.1">
    <property type="nucleotide sequence ID" value="NZ_QZEY01000011.1"/>
</dbReference>
<dbReference type="GO" id="GO:0016987">
    <property type="term" value="F:sigma factor activity"/>
    <property type="evidence" value="ECO:0007669"/>
    <property type="project" value="UniProtKB-KW"/>
</dbReference>
<feature type="region of interest" description="Disordered" evidence="5">
    <location>
        <begin position="1"/>
        <end position="21"/>
    </location>
</feature>
<dbReference type="Proteomes" id="UP000265768">
    <property type="component" value="Unassembled WGS sequence"/>
</dbReference>
<keyword evidence="4" id="KW-0804">Transcription</keyword>
<dbReference type="InterPro" id="IPR013324">
    <property type="entry name" value="RNA_pol_sigma_r3/r4-like"/>
</dbReference>
<dbReference type="InterPro" id="IPR007627">
    <property type="entry name" value="RNA_pol_sigma70_r2"/>
</dbReference>
<evidence type="ECO:0000256" key="1">
    <source>
        <dbReference type="ARBA" id="ARBA00010641"/>
    </source>
</evidence>
<evidence type="ECO:0000259" key="6">
    <source>
        <dbReference type="Pfam" id="PF04542"/>
    </source>
</evidence>
<dbReference type="Gene3D" id="1.10.1740.10">
    <property type="match status" value="1"/>
</dbReference>
<name>A0A3A4AL19_9ACTN</name>
<dbReference type="SUPFAM" id="SSF88946">
    <property type="entry name" value="Sigma2 domain of RNA polymerase sigma factors"/>
    <property type="match status" value="1"/>
</dbReference>
<evidence type="ECO:0000256" key="2">
    <source>
        <dbReference type="ARBA" id="ARBA00023015"/>
    </source>
</evidence>
<reference evidence="8 9" key="1">
    <citation type="submission" date="2018-09" db="EMBL/GenBank/DDBJ databases">
        <title>YIM 75507 draft genome.</title>
        <authorList>
            <person name="Tang S."/>
            <person name="Feng Y."/>
        </authorList>
    </citation>
    <scope>NUCLEOTIDE SEQUENCE [LARGE SCALE GENOMIC DNA]</scope>
    <source>
        <strain evidence="8 9">YIM 75507</strain>
    </source>
</reference>
<dbReference type="Pfam" id="PF04542">
    <property type="entry name" value="Sigma70_r2"/>
    <property type="match status" value="1"/>
</dbReference>
<keyword evidence="3" id="KW-0731">Sigma factor</keyword>
<dbReference type="InterPro" id="IPR039425">
    <property type="entry name" value="RNA_pol_sigma-70-like"/>
</dbReference>
<dbReference type="Gene3D" id="1.10.10.10">
    <property type="entry name" value="Winged helix-like DNA-binding domain superfamily/Winged helix DNA-binding domain"/>
    <property type="match status" value="1"/>
</dbReference>
<dbReference type="CDD" id="cd06171">
    <property type="entry name" value="Sigma70_r4"/>
    <property type="match status" value="1"/>
</dbReference>
<dbReference type="SUPFAM" id="SSF88659">
    <property type="entry name" value="Sigma3 and sigma4 domains of RNA polymerase sigma factors"/>
    <property type="match status" value="1"/>
</dbReference>
<accession>A0A3A4AL19</accession>
<evidence type="ECO:0000256" key="5">
    <source>
        <dbReference type="SAM" id="MobiDB-lite"/>
    </source>
</evidence>
<gene>
    <name evidence="8" type="ORF">D5H75_25735</name>
</gene>
<dbReference type="GO" id="GO:0006352">
    <property type="term" value="P:DNA-templated transcription initiation"/>
    <property type="evidence" value="ECO:0007669"/>
    <property type="project" value="InterPro"/>
</dbReference>
<feature type="domain" description="RNA polymerase sigma factor 70 region 4 type 2" evidence="7">
    <location>
        <begin position="138"/>
        <end position="190"/>
    </location>
</feature>
<dbReference type="InterPro" id="IPR014284">
    <property type="entry name" value="RNA_pol_sigma-70_dom"/>
</dbReference>
<evidence type="ECO:0000256" key="3">
    <source>
        <dbReference type="ARBA" id="ARBA00023082"/>
    </source>
</evidence>
<dbReference type="InterPro" id="IPR036388">
    <property type="entry name" value="WH-like_DNA-bd_sf"/>
</dbReference>
<dbReference type="OrthoDB" id="5518337at2"/>
<dbReference type="PANTHER" id="PTHR43133">
    <property type="entry name" value="RNA POLYMERASE ECF-TYPE SIGMA FACTO"/>
    <property type="match status" value="1"/>
</dbReference>
<dbReference type="GO" id="GO:0003677">
    <property type="term" value="F:DNA binding"/>
    <property type="evidence" value="ECO:0007669"/>
    <property type="project" value="InterPro"/>
</dbReference>
<organism evidence="8 9">
    <name type="scientific">Bailinhaonella thermotolerans</name>
    <dbReference type="NCBI Taxonomy" id="1070861"/>
    <lineage>
        <taxon>Bacteria</taxon>
        <taxon>Bacillati</taxon>
        <taxon>Actinomycetota</taxon>
        <taxon>Actinomycetes</taxon>
        <taxon>Streptosporangiales</taxon>
        <taxon>Streptosporangiaceae</taxon>
        <taxon>Bailinhaonella</taxon>
    </lineage>
</organism>
<dbReference type="InterPro" id="IPR013325">
    <property type="entry name" value="RNA_pol_sigma_r2"/>
</dbReference>
<dbReference type="AlphaFoldDB" id="A0A3A4AL19"/>
<proteinExistence type="inferred from homology"/>
<keyword evidence="9" id="KW-1185">Reference proteome</keyword>
<evidence type="ECO:0000313" key="8">
    <source>
        <dbReference type="EMBL" id="RJL27197.1"/>
    </source>
</evidence>
<sequence>MRPTSRTPGAFPPQATEGAPDDAEILARSRREPERFAEIFHRHAAPIKRYVTRRLGPDVAEDVVAETFLIAFRQRSGYDTSRPDARPWLYGIAANLIGRHRRTELRQLQILARTGDDPVCESFTDRSDSRVSADAVRRRLAAALAGLAPEYREALLLVTWGGLGYEDAARALNVPIGTIRSRISRARSKLRAALGGVDPTSASEESHG</sequence>
<comment type="caution">
    <text evidence="8">The sequence shown here is derived from an EMBL/GenBank/DDBJ whole genome shotgun (WGS) entry which is preliminary data.</text>
</comment>
<evidence type="ECO:0000313" key="9">
    <source>
        <dbReference type="Proteomes" id="UP000265768"/>
    </source>
</evidence>
<protein>
    <submittedName>
        <fullName evidence="8">RNA polymerase sigma factor</fullName>
    </submittedName>
</protein>
<feature type="domain" description="RNA polymerase sigma-70 region 2" evidence="6">
    <location>
        <begin position="40"/>
        <end position="104"/>
    </location>
</feature>
<evidence type="ECO:0000259" key="7">
    <source>
        <dbReference type="Pfam" id="PF08281"/>
    </source>
</evidence>
<keyword evidence="2" id="KW-0805">Transcription regulation</keyword>
<dbReference type="PANTHER" id="PTHR43133:SF25">
    <property type="entry name" value="RNA POLYMERASE SIGMA FACTOR RFAY-RELATED"/>
    <property type="match status" value="1"/>
</dbReference>
<dbReference type="Pfam" id="PF08281">
    <property type="entry name" value="Sigma70_r4_2"/>
    <property type="match status" value="1"/>
</dbReference>
<dbReference type="NCBIfam" id="TIGR02937">
    <property type="entry name" value="sigma70-ECF"/>
    <property type="match status" value="1"/>
</dbReference>